<evidence type="ECO:0000313" key="3">
    <source>
        <dbReference type="Proteomes" id="UP001597351"/>
    </source>
</evidence>
<reference evidence="3" key="1">
    <citation type="journal article" date="2019" name="Int. J. Syst. Evol. Microbiol.">
        <title>The Global Catalogue of Microorganisms (GCM) 10K type strain sequencing project: providing services to taxonomists for standard genome sequencing and annotation.</title>
        <authorList>
            <consortium name="The Broad Institute Genomics Platform"/>
            <consortium name="The Broad Institute Genome Sequencing Center for Infectious Disease"/>
            <person name="Wu L."/>
            <person name="Ma J."/>
        </authorList>
    </citation>
    <scope>NUCLEOTIDE SEQUENCE [LARGE SCALE GENOMIC DNA]</scope>
    <source>
        <strain evidence="3">CGMCC 1.12477</strain>
    </source>
</reference>
<evidence type="ECO:0008006" key="4">
    <source>
        <dbReference type="Google" id="ProtNLM"/>
    </source>
</evidence>
<feature type="transmembrane region" description="Helical" evidence="1">
    <location>
        <begin position="70"/>
        <end position="87"/>
    </location>
</feature>
<organism evidence="2 3">
    <name type="scientific">Nocardioides aestuarii</name>
    <dbReference type="NCBI Taxonomy" id="252231"/>
    <lineage>
        <taxon>Bacteria</taxon>
        <taxon>Bacillati</taxon>
        <taxon>Actinomycetota</taxon>
        <taxon>Actinomycetes</taxon>
        <taxon>Propionibacteriales</taxon>
        <taxon>Nocardioidaceae</taxon>
        <taxon>Nocardioides</taxon>
    </lineage>
</organism>
<evidence type="ECO:0000256" key="1">
    <source>
        <dbReference type="SAM" id="Phobius"/>
    </source>
</evidence>
<keyword evidence="1" id="KW-1133">Transmembrane helix</keyword>
<dbReference type="RefSeq" id="WP_343915772.1">
    <property type="nucleotide sequence ID" value="NZ_BAAAJT010000002.1"/>
</dbReference>
<sequence length="117" mass="11989">MTTSRVLALLAAVLVQWRVVVSSIRSLLGPTVPVVAVPTLVLLVVAAGFVVIAGWYAVAGSGRTWLARGLAAYLVVMAGYLVLGFALGMRVPWTAYAVLVAVAALGGGALAADRRAV</sequence>
<comment type="caution">
    <text evidence="2">The sequence shown here is derived from an EMBL/GenBank/DDBJ whole genome shotgun (WGS) entry which is preliminary data.</text>
</comment>
<feature type="transmembrane region" description="Helical" evidence="1">
    <location>
        <begin position="32"/>
        <end position="58"/>
    </location>
</feature>
<dbReference type="Proteomes" id="UP001597351">
    <property type="component" value="Unassembled WGS sequence"/>
</dbReference>
<proteinExistence type="predicted"/>
<evidence type="ECO:0000313" key="2">
    <source>
        <dbReference type="EMBL" id="MFD1945337.1"/>
    </source>
</evidence>
<gene>
    <name evidence="2" type="ORF">ACFSDE_00920</name>
</gene>
<keyword evidence="1" id="KW-0812">Transmembrane</keyword>
<protein>
    <recommendedName>
        <fullName evidence="4">Integral membrane protein</fullName>
    </recommendedName>
</protein>
<keyword evidence="3" id="KW-1185">Reference proteome</keyword>
<keyword evidence="1" id="KW-0472">Membrane</keyword>
<dbReference type="EMBL" id="JBHUGD010000001">
    <property type="protein sequence ID" value="MFD1945337.1"/>
    <property type="molecule type" value="Genomic_DNA"/>
</dbReference>
<accession>A0ABW4TIK0</accession>
<feature type="transmembrane region" description="Helical" evidence="1">
    <location>
        <begin position="93"/>
        <end position="112"/>
    </location>
</feature>
<name>A0ABW4TIK0_9ACTN</name>